<evidence type="ECO:0000313" key="2">
    <source>
        <dbReference type="EMBL" id="UPU41466.1"/>
    </source>
</evidence>
<proteinExistence type="predicted"/>
<keyword evidence="3" id="KW-1185">Reference proteome</keyword>
<accession>A0AB38R968</accession>
<feature type="domain" description="Serine aminopeptidase S33" evidence="1">
    <location>
        <begin position="66"/>
        <end position="184"/>
    </location>
</feature>
<organism evidence="2 3">
    <name type="scientific">Rhodococcus qingshengii JCM 15477</name>
    <dbReference type="NCBI Taxonomy" id="1303681"/>
    <lineage>
        <taxon>Bacteria</taxon>
        <taxon>Bacillati</taxon>
        <taxon>Actinomycetota</taxon>
        <taxon>Actinomycetes</taxon>
        <taxon>Mycobacteriales</taxon>
        <taxon>Nocardiaceae</taxon>
        <taxon>Rhodococcus</taxon>
        <taxon>Rhodococcus erythropolis group</taxon>
    </lineage>
</organism>
<dbReference type="Gene3D" id="3.40.50.1820">
    <property type="entry name" value="alpha/beta hydrolase"/>
    <property type="match status" value="2"/>
</dbReference>
<keyword evidence="2" id="KW-0378">Hydrolase</keyword>
<dbReference type="EMBL" id="CP096563">
    <property type="protein sequence ID" value="UPU41466.1"/>
    <property type="molecule type" value="Genomic_DNA"/>
</dbReference>
<dbReference type="InterPro" id="IPR022742">
    <property type="entry name" value="Hydrolase_4"/>
</dbReference>
<protein>
    <submittedName>
        <fullName evidence="2">Alpha/beta hydrolase</fullName>
    </submittedName>
</protein>
<gene>
    <name evidence="2" type="ORF">M0639_20825</name>
</gene>
<evidence type="ECO:0000259" key="1">
    <source>
        <dbReference type="Pfam" id="PF12146"/>
    </source>
</evidence>
<dbReference type="SUPFAM" id="SSF53474">
    <property type="entry name" value="alpha/beta-Hydrolases"/>
    <property type="match status" value="2"/>
</dbReference>
<evidence type="ECO:0000313" key="3">
    <source>
        <dbReference type="Proteomes" id="UP000831484"/>
    </source>
</evidence>
<dbReference type="AlphaFoldDB" id="A0AB38R968"/>
<reference evidence="3" key="1">
    <citation type="journal article" date="2022" name="Environ. Microbiol.">
        <title>Functional analysis, diversity, and distribution of carbendazim hydrolases MheI and CbmA, responsible for the initial step in carbendazim degradation.</title>
        <authorList>
            <person name="Zhang M."/>
            <person name="Bai X."/>
            <person name="Li Q."/>
            <person name="Zhang L."/>
            <person name="Zhu Q."/>
            <person name="Gao S."/>
            <person name="Ke Z."/>
            <person name="Jiang M."/>
            <person name="Hu J."/>
            <person name="Qiu J."/>
            <person name="Hong Q."/>
        </authorList>
    </citation>
    <scope>NUCLEOTIDE SEQUENCE [LARGE SCALE GENOMIC DNA]</scope>
    <source>
        <strain evidence="3">djl-6</strain>
    </source>
</reference>
<name>A0AB38R968_RHOSG</name>
<dbReference type="InterPro" id="IPR029058">
    <property type="entry name" value="AB_hydrolase_fold"/>
</dbReference>
<dbReference type="Pfam" id="PF12146">
    <property type="entry name" value="Hydrolase_4"/>
    <property type="match status" value="1"/>
</dbReference>
<sequence>MNKSMANMTTVMSALHAPNPTLLAITTRRLRDRQTPTGIRTIDTWIPGPGDGALFASVHLPSDAAVRGAVVICPPLAKEHISAYRGLRQLAQELAEHGFLALRFDYEGQGDSSGRQDDPLAVAHWQASVTAAVSYVRRTGIESVAVAGLRAGALLAASTVDTLGDLRAMVLWDPVISGRAYVRELTSLYRVSVDDDPHHDDCTSIVGGLLASAAVNDLSGLDLSTFDPSSSTKVLAAIRPEFADSPRVVRMLERSGAERIFVERQNQFVSPSSFVLSVPTHDIQRISSWVSRQFGEDKTSVDPEITSAAHVATADDGEEVWEILERRSTGSLFAISTASRTTASHAATAIFHSTANEHRIGPARLWVESARTLASHGIRSIRFDRMGTGDSGTVCTDESTPIVSPEARRNVLDLVDTLDVPPSRRMHVGMCSGAWMGAYAASQRGARSVVLLNIVNWSINNRRPPVKKAHVDAMESDVANRIFLVARTIRNSGRRAQRYVPYPVWLGLGFLGLVNAPESMLRTLTRRGTKTAVSLSPEDEAWFEANRGRRGIARLSRSRNPPQVLFSGSGDHNLFHRSSRERVRRLIVASALDAFGDRKLTVSKRDQERLGA</sequence>
<dbReference type="Proteomes" id="UP000831484">
    <property type="component" value="Chromosome"/>
</dbReference>
<dbReference type="GO" id="GO:0016787">
    <property type="term" value="F:hydrolase activity"/>
    <property type="evidence" value="ECO:0007669"/>
    <property type="project" value="UniProtKB-KW"/>
</dbReference>
<dbReference type="RefSeq" id="WP_197486231.1">
    <property type="nucleotide sequence ID" value="NZ_CP096563.1"/>
</dbReference>